<proteinExistence type="predicted"/>
<organism evidence="2 3">
    <name type="scientific">Candidatus Bodocaedibacter vickermanii</name>
    <dbReference type="NCBI Taxonomy" id="2741701"/>
    <lineage>
        <taxon>Bacteria</taxon>
        <taxon>Pseudomonadati</taxon>
        <taxon>Pseudomonadota</taxon>
        <taxon>Alphaproteobacteria</taxon>
        <taxon>Holosporales</taxon>
        <taxon>Candidatus Paracaedibacteraceae</taxon>
        <taxon>Candidatus Bodocaedibacter</taxon>
    </lineage>
</organism>
<protein>
    <recommendedName>
        <fullName evidence="4">F-box domain-containing protein</fullName>
    </recommendedName>
</protein>
<evidence type="ECO:0008006" key="4">
    <source>
        <dbReference type="Google" id="ProtNLM"/>
    </source>
</evidence>
<keyword evidence="3" id="KW-1185">Reference proteome</keyword>
<gene>
    <name evidence="2" type="ORF">CPBP_01260</name>
</gene>
<sequence>MTHTLKSLLITSMLTLPSVFATSDTLLETESDGNPTVTTTVATVAPSQSTLLRLAVAPIHLIVGQIHTTFDMGWLNGQDVADLALISKKFNTLAQPVLNAIKWRSFLVPRILLQTTDPQNETMLTLFRVSLDSTFDNVLNLALDRRFLMHKVSAETGSELINKINNTATFTDIQKKILISILPNSTPLDIFDAAVGLSTLGAPYHDRAATLFELSANRPDSTPKNILFAAHSLRSYLGAPYHDRAATL</sequence>
<keyword evidence="1" id="KW-0732">Signal</keyword>
<evidence type="ECO:0000313" key="3">
    <source>
        <dbReference type="Proteomes" id="UP000594001"/>
    </source>
</evidence>
<name>A0A7L9RV70_9PROT</name>
<accession>A0A7L9RV70</accession>
<reference evidence="2 3" key="1">
    <citation type="submission" date="2020-06" db="EMBL/GenBank/DDBJ databases">
        <title>The endosymbiont of the kinetoplastid Bodo saltans is a Paracaedibacter-like alpha-proteobacterium possessing a putative toxin-antitoxin system.</title>
        <authorList>
            <person name="Midha S."/>
            <person name="Rigden D.J."/>
            <person name="Siozios S."/>
            <person name="Hurst G.D.D."/>
            <person name="Jackson A.P."/>
        </authorList>
    </citation>
    <scope>NUCLEOTIDE SEQUENCE [LARGE SCALE GENOMIC DNA]</scope>
    <source>
        <strain evidence="2">Lake Konstanz</strain>
    </source>
</reference>
<evidence type="ECO:0000313" key="2">
    <source>
        <dbReference type="EMBL" id="QOL20466.1"/>
    </source>
</evidence>
<dbReference type="RefSeq" id="WP_350332010.1">
    <property type="nucleotide sequence ID" value="NZ_CP054719.1"/>
</dbReference>
<dbReference type="AlphaFoldDB" id="A0A7L9RV70"/>
<dbReference type="KEGG" id="pbal:CPBP_01260"/>
<dbReference type="Proteomes" id="UP000594001">
    <property type="component" value="Chromosome"/>
</dbReference>
<feature type="signal peptide" evidence="1">
    <location>
        <begin position="1"/>
        <end position="21"/>
    </location>
</feature>
<feature type="chain" id="PRO_5032643075" description="F-box domain-containing protein" evidence="1">
    <location>
        <begin position="22"/>
        <end position="248"/>
    </location>
</feature>
<evidence type="ECO:0000256" key="1">
    <source>
        <dbReference type="SAM" id="SignalP"/>
    </source>
</evidence>
<dbReference type="EMBL" id="CP054719">
    <property type="protein sequence ID" value="QOL20466.1"/>
    <property type="molecule type" value="Genomic_DNA"/>
</dbReference>